<dbReference type="InterPro" id="IPR008441">
    <property type="entry name" value="AfumC-like_glycosyl_Trfase"/>
</dbReference>
<evidence type="ECO:0000313" key="1">
    <source>
        <dbReference type="EMBL" id="CAE8613329.1"/>
    </source>
</evidence>
<dbReference type="InterPro" id="IPR029044">
    <property type="entry name" value="Nucleotide-diphossugar_trans"/>
</dbReference>
<dbReference type="PANTHER" id="PTHR32385">
    <property type="entry name" value="MANNOSYL PHOSPHORYLINOSITOL CERAMIDE SYNTHASE"/>
    <property type="match status" value="1"/>
</dbReference>
<dbReference type="GO" id="GO:0051999">
    <property type="term" value="P:mannosyl-inositol phosphorylceramide biosynthetic process"/>
    <property type="evidence" value="ECO:0007669"/>
    <property type="project" value="TreeGrafter"/>
</dbReference>
<dbReference type="SUPFAM" id="SSF53448">
    <property type="entry name" value="Nucleotide-diphospho-sugar transferases"/>
    <property type="match status" value="1"/>
</dbReference>
<protein>
    <recommendedName>
        <fullName evidence="3">Capsular polysaccharide synthesis protein</fullName>
    </recommendedName>
</protein>
<gene>
    <name evidence="1" type="ORF">PGLA1383_LOCUS31101</name>
</gene>
<proteinExistence type="predicted"/>
<dbReference type="AlphaFoldDB" id="A0A813FKP1"/>
<dbReference type="GO" id="GO:0000030">
    <property type="term" value="F:mannosyltransferase activity"/>
    <property type="evidence" value="ECO:0007669"/>
    <property type="project" value="TreeGrafter"/>
</dbReference>
<dbReference type="OMA" id="ETPMWKL"/>
<evidence type="ECO:0008006" key="3">
    <source>
        <dbReference type="Google" id="ProtNLM"/>
    </source>
</evidence>
<dbReference type="EMBL" id="CAJNNV010025239">
    <property type="protein sequence ID" value="CAE8613329.1"/>
    <property type="molecule type" value="Genomic_DNA"/>
</dbReference>
<dbReference type="Proteomes" id="UP000654075">
    <property type="component" value="Unassembled WGS sequence"/>
</dbReference>
<dbReference type="InterPro" id="IPR051706">
    <property type="entry name" value="Glycosyltransferase_domain"/>
</dbReference>
<sequence>MSQIPQTIWMLWFDDWDVAPELHRRCAESWRLFNPSWEVKTICRKDLPGLLGEFVQGYEKLRVAMNPLEKFGLSWIPPAAESDLLRLMLLVRHGGVWADSTMLCRRQLDSWLPAASISGFFAFAPESVPEKIPVMSSFLASEPSHPLVCAWLEKACLHWSRPSATRPDLGFFWVHHLFGELVSEDAAHASAWAEVPRISGEYGVSGPHFWVPYNERLRPAPTPELRAVVEEDWETPMWKLTNHEVKLNDVGPESCYWILLEETRKKARAFAEEAGSPEPP</sequence>
<reference evidence="1" key="1">
    <citation type="submission" date="2021-02" db="EMBL/GenBank/DDBJ databases">
        <authorList>
            <person name="Dougan E. K."/>
            <person name="Rhodes N."/>
            <person name="Thang M."/>
            <person name="Chan C."/>
        </authorList>
    </citation>
    <scope>NUCLEOTIDE SEQUENCE</scope>
</reference>
<dbReference type="GO" id="GO:0016020">
    <property type="term" value="C:membrane"/>
    <property type="evidence" value="ECO:0007669"/>
    <property type="project" value="GOC"/>
</dbReference>
<dbReference type="OrthoDB" id="429749at2759"/>
<keyword evidence="2" id="KW-1185">Reference proteome</keyword>
<accession>A0A813FKP1</accession>
<organism evidence="1 2">
    <name type="scientific">Polarella glacialis</name>
    <name type="common">Dinoflagellate</name>
    <dbReference type="NCBI Taxonomy" id="89957"/>
    <lineage>
        <taxon>Eukaryota</taxon>
        <taxon>Sar</taxon>
        <taxon>Alveolata</taxon>
        <taxon>Dinophyceae</taxon>
        <taxon>Suessiales</taxon>
        <taxon>Suessiaceae</taxon>
        <taxon>Polarella</taxon>
    </lineage>
</organism>
<name>A0A813FKP1_POLGL</name>
<dbReference type="PANTHER" id="PTHR32385:SF15">
    <property type="entry name" value="INOSITOL PHOSPHOCERAMIDE MANNOSYLTRANSFERASE 1"/>
    <property type="match status" value="1"/>
</dbReference>
<dbReference type="Pfam" id="PF05704">
    <property type="entry name" value="Caps_synth"/>
    <property type="match status" value="1"/>
</dbReference>
<dbReference type="Gene3D" id="3.90.550.20">
    <property type="match status" value="1"/>
</dbReference>
<comment type="caution">
    <text evidence="1">The sequence shown here is derived from an EMBL/GenBank/DDBJ whole genome shotgun (WGS) entry which is preliminary data.</text>
</comment>
<evidence type="ECO:0000313" key="2">
    <source>
        <dbReference type="Proteomes" id="UP000654075"/>
    </source>
</evidence>